<reference evidence="7" key="2">
    <citation type="submission" date="2020-09" db="EMBL/GenBank/DDBJ databases">
        <authorList>
            <person name="Sun Q."/>
            <person name="Ohkuma M."/>
        </authorList>
    </citation>
    <scope>NUCLEOTIDE SEQUENCE</scope>
    <source>
        <strain evidence="7">JCM 4391</strain>
    </source>
</reference>
<feature type="compositionally biased region" description="Low complexity" evidence="4">
    <location>
        <begin position="19"/>
        <end position="31"/>
    </location>
</feature>
<evidence type="ECO:0000259" key="6">
    <source>
        <dbReference type="Pfam" id="PF08386"/>
    </source>
</evidence>
<feature type="domain" description="Peptidase S33 tripeptidyl aminopeptidase-like C-terminal" evidence="6">
    <location>
        <begin position="440"/>
        <end position="544"/>
    </location>
</feature>
<gene>
    <name evidence="7" type="ORF">GCM10010274_47430</name>
</gene>
<dbReference type="InterPro" id="IPR013595">
    <property type="entry name" value="Pept_S33_TAP-like_C"/>
</dbReference>
<name>A0A918I0P3_9ACTN</name>
<dbReference type="EMBL" id="BMTP01000013">
    <property type="protein sequence ID" value="GGU53087.1"/>
    <property type="molecule type" value="Genomic_DNA"/>
</dbReference>
<protein>
    <submittedName>
        <fullName evidence="7">Peptidase</fullName>
    </submittedName>
</protein>
<comment type="similarity">
    <text evidence="1">Belongs to the peptidase S33 family.</text>
</comment>
<dbReference type="Pfam" id="PF08386">
    <property type="entry name" value="Abhydrolase_4"/>
    <property type="match status" value="1"/>
</dbReference>
<evidence type="ECO:0000256" key="2">
    <source>
        <dbReference type="ARBA" id="ARBA00022729"/>
    </source>
</evidence>
<evidence type="ECO:0000313" key="7">
    <source>
        <dbReference type="EMBL" id="GGU53087.1"/>
    </source>
</evidence>
<sequence length="545" mass="57300">MTHRAARSAATRTPRRTAVRATRPAGARAPRRAALLAAATASVLMAAGCSDGGDRSGRDPDRPKELATQKLAWEECPAPSVQEGSGTAPSPLPGGATWECSFMQAPLDYADPGGDTVELALIRAKASDPAKRIGSLVFNFGGPGGSGLTALPSFAKDYESLRTRYDLVSFDPRGVGRSEGVECEGDRELDAFFALDSTPDDAREEAAYQQGLKEFAAACEENSGDILPHVGTVNAARDLDLMRQVLGDTELHYFGISYGTELGGVYAHLFPRTVGRAVFDAVVDPGGTTEQGALGQAKGFQLALNNFAEDCVRRGDACKLPGGDAKEIEGFITGLLAELDKKPITGIGDRRLTQSQALNGIAQALYSKEYWPYLEQGLDEADGGDGGLLLALSDSMNGRDQNGDYSNLQAANAAINCVDDKERFSVAQAKAKLPEFREASPVFGPFLGWGLISCSQWPVPGTWEHPDVSAPGSKPILVIGNTGDPATPYAGARAMATALGKGVGVELTYRGEGHGAYNGGDACVKRAVDGYLLDGKVPRPGTVCP</sequence>
<proteinExistence type="inferred from homology"/>
<dbReference type="PANTHER" id="PTHR43248">
    <property type="entry name" value="2-SUCCINYL-6-HYDROXY-2,4-CYCLOHEXADIENE-1-CARBOXYLATE SYNTHASE"/>
    <property type="match status" value="1"/>
</dbReference>
<evidence type="ECO:0000256" key="3">
    <source>
        <dbReference type="ARBA" id="ARBA00022801"/>
    </source>
</evidence>
<evidence type="ECO:0000256" key="1">
    <source>
        <dbReference type="ARBA" id="ARBA00010088"/>
    </source>
</evidence>
<dbReference type="Proteomes" id="UP000636661">
    <property type="component" value="Unassembled WGS sequence"/>
</dbReference>
<organism evidence="7 8">
    <name type="scientific">Streptomyces lavendofoliae</name>
    <dbReference type="NCBI Taxonomy" id="67314"/>
    <lineage>
        <taxon>Bacteria</taxon>
        <taxon>Bacillati</taxon>
        <taxon>Actinomycetota</taxon>
        <taxon>Actinomycetes</taxon>
        <taxon>Kitasatosporales</taxon>
        <taxon>Streptomycetaceae</taxon>
        <taxon>Streptomyces</taxon>
    </lineage>
</organism>
<keyword evidence="2" id="KW-0732">Signal</keyword>
<reference evidence="7" key="1">
    <citation type="journal article" date="2014" name="Int. J. Syst. Evol. Microbiol.">
        <title>Complete genome sequence of Corynebacterium casei LMG S-19264T (=DSM 44701T), isolated from a smear-ripened cheese.</title>
        <authorList>
            <consortium name="US DOE Joint Genome Institute (JGI-PGF)"/>
            <person name="Walter F."/>
            <person name="Albersmeier A."/>
            <person name="Kalinowski J."/>
            <person name="Ruckert C."/>
        </authorList>
    </citation>
    <scope>NUCLEOTIDE SEQUENCE</scope>
    <source>
        <strain evidence="7">JCM 4391</strain>
    </source>
</reference>
<accession>A0A918I0P3</accession>
<keyword evidence="3" id="KW-0378">Hydrolase</keyword>
<dbReference type="AlphaFoldDB" id="A0A918I0P3"/>
<feature type="region of interest" description="Disordered" evidence="4">
    <location>
        <begin position="1"/>
        <end position="31"/>
    </location>
</feature>
<dbReference type="SUPFAM" id="SSF53474">
    <property type="entry name" value="alpha/beta-Hydrolases"/>
    <property type="match status" value="1"/>
</dbReference>
<keyword evidence="8" id="KW-1185">Reference proteome</keyword>
<dbReference type="Gene3D" id="3.40.50.1820">
    <property type="entry name" value="alpha/beta hydrolase"/>
    <property type="match status" value="1"/>
</dbReference>
<dbReference type="PANTHER" id="PTHR43248:SF29">
    <property type="entry name" value="TRIPEPTIDYL AMINOPEPTIDASE"/>
    <property type="match status" value="1"/>
</dbReference>
<evidence type="ECO:0000259" key="5">
    <source>
        <dbReference type="Pfam" id="PF00561"/>
    </source>
</evidence>
<dbReference type="Pfam" id="PF00561">
    <property type="entry name" value="Abhydrolase_1"/>
    <property type="match status" value="1"/>
</dbReference>
<dbReference type="InterPro" id="IPR000073">
    <property type="entry name" value="AB_hydrolase_1"/>
</dbReference>
<comment type="caution">
    <text evidence="7">The sequence shown here is derived from an EMBL/GenBank/DDBJ whole genome shotgun (WGS) entry which is preliminary data.</text>
</comment>
<evidence type="ECO:0000256" key="4">
    <source>
        <dbReference type="SAM" id="MobiDB-lite"/>
    </source>
</evidence>
<dbReference type="InterPro" id="IPR051601">
    <property type="entry name" value="Serine_prot/Carboxylest_S33"/>
</dbReference>
<feature type="domain" description="AB hydrolase-1" evidence="5">
    <location>
        <begin position="136"/>
        <end position="315"/>
    </location>
</feature>
<evidence type="ECO:0000313" key="8">
    <source>
        <dbReference type="Proteomes" id="UP000636661"/>
    </source>
</evidence>
<dbReference type="GO" id="GO:0016787">
    <property type="term" value="F:hydrolase activity"/>
    <property type="evidence" value="ECO:0007669"/>
    <property type="project" value="UniProtKB-KW"/>
</dbReference>
<dbReference type="InterPro" id="IPR029058">
    <property type="entry name" value="AB_hydrolase_fold"/>
</dbReference>